<dbReference type="CDD" id="cd02503">
    <property type="entry name" value="MobA"/>
    <property type="match status" value="1"/>
</dbReference>
<dbReference type="InterPro" id="IPR029044">
    <property type="entry name" value="Nucleotide-diphossugar_trans"/>
</dbReference>
<evidence type="ECO:0000256" key="3">
    <source>
        <dbReference type="ARBA" id="ARBA00022723"/>
    </source>
</evidence>
<dbReference type="Gene3D" id="3.90.550.10">
    <property type="entry name" value="Spore Coat Polysaccharide Biosynthesis Protein SpsA, Chain A"/>
    <property type="match status" value="1"/>
</dbReference>
<dbReference type="Pfam" id="PF12804">
    <property type="entry name" value="NTP_transf_3"/>
    <property type="match status" value="1"/>
</dbReference>
<keyword evidence="10" id="KW-1185">Reference proteome</keyword>
<keyword evidence="7" id="KW-0501">Molybdenum cofactor biosynthesis</keyword>
<dbReference type="KEGG" id="asul:DFR86_05510"/>
<feature type="domain" description="MobA-like NTP transferase" evidence="8">
    <location>
        <begin position="9"/>
        <end position="132"/>
    </location>
</feature>
<dbReference type="AlphaFoldDB" id="A0A2U9IM31"/>
<dbReference type="InterPro" id="IPR025877">
    <property type="entry name" value="MobA-like_NTP_Trfase"/>
</dbReference>
<keyword evidence="4" id="KW-0547">Nucleotide-binding</keyword>
<dbReference type="GO" id="GO:0046872">
    <property type="term" value="F:metal ion binding"/>
    <property type="evidence" value="ECO:0007669"/>
    <property type="project" value="UniProtKB-KW"/>
</dbReference>
<dbReference type="InterPro" id="IPR013482">
    <property type="entry name" value="Molybde_CF_guanTrfase"/>
</dbReference>
<evidence type="ECO:0000259" key="8">
    <source>
        <dbReference type="Pfam" id="PF12804"/>
    </source>
</evidence>
<evidence type="ECO:0000256" key="1">
    <source>
        <dbReference type="ARBA" id="ARBA00022490"/>
    </source>
</evidence>
<sequence>MHKDSCYDVIILAGGESKRFGCDKCNFEFNGKRMLQRVSENFEKPIIVTRNHRKIDNAIEIIDCGKGPVNAVIKALNYVSRDRVFITGCDFPFLRKNISDFICSKDYDIVMPILDYPQPLLGCYNVKALKTLLPYVSSFMQLIGKSTTYLIGTNELSMIDPSLKSTRNINTFNDILNNRIYYSKSVIII</sequence>
<evidence type="ECO:0000256" key="5">
    <source>
        <dbReference type="ARBA" id="ARBA00022842"/>
    </source>
</evidence>
<organism evidence="9 10">
    <name type="scientific">Acidianus sulfidivorans JP7</name>
    <dbReference type="NCBI Taxonomy" id="619593"/>
    <lineage>
        <taxon>Archaea</taxon>
        <taxon>Thermoproteota</taxon>
        <taxon>Thermoprotei</taxon>
        <taxon>Sulfolobales</taxon>
        <taxon>Sulfolobaceae</taxon>
        <taxon>Acidianus</taxon>
    </lineage>
</organism>
<evidence type="ECO:0000256" key="4">
    <source>
        <dbReference type="ARBA" id="ARBA00022741"/>
    </source>
</evidence>
<evidence type="ECO:0000256" key="6">
    <source>
        <dbReference type="ARBA" id="ARBA00023134"/>
    </source>
</evidence>
<dbReference type="EMBL" id="CP029288">
    <property type="protein sequence ID" value="AWR97071.1"/>
    <property type="molecule type" value="Genomic_DNA"/>
</dbReference>
<proteinExistence type="predicted"/>
<evidence type="ECO:0000256" key="7">
    <source>
        <dbReference type="ARBA" id="ARBA00023150"/>
    </source>
</evidence>
<name>A0A2U9IM31_9CREN</name>
<dbReference type="PANTHER" id="PTHR19136:SF81">
    <property type="entry name" value="MOLYBDENUM COFACTOR GUANYLYLTRANSFERASE"/>
    <property type="match status" value="1"/>
</dbReference>
<keyword evidence="6" id="KW-0342">GTP-binding</keyword>
<gene>
    <name evidence="9" type="ORF">DFR86_05510</name>
</gene>
<accession>A0A2U9IM31</accession>
<evidence type="ECO:0000256" key="2">
    <source>
        <dbReference type="ARBA" id="ARBA00022679"/>
    </source>
</evidence>
<dbReference type="GO" id="GO:0006777">
    <property type="term" value="P:Mo-molybdopterin cofactor biosynthetic process"/>
    <property type="evidence" value="ECO:0007669"/>
    <property type="project" value="UniProtKB-KW"/>
</dbReference>
<keyword evidence="2 9" id="KW-0808">Transferase</keyword>
<keyword evidence="5" id="KW-0460">Magnesium</keyword>
<dbReference type="PANTHER" id="PTHR19136">
    <property type="entry name" value="MOLYBDENUM COFACTOR GUANYLYLTRANSFERASE"/>
    <property type="match status" value="1"/>
</dbReference>
<keyword evidence="1" id="KW-0963">Cytoplasm</keyword>
<keyword evidence="3" id="KW-0479">Metal-binding</keyword>
<dbReference type="GO" id="GO:0005525">
    <property type="term" value="F:GTP binding"/>
    <property type="evidence" value="ECO:0007669"/>
    <property type="project" value="UniProtKB-KW"/>
</dbReference>
<evidence type="ECO:0000313" key="10">
    <source>
        <dbReference type="Proteomes" id="UP000248410"/>
    </source>
</evidence>
<keyword evidence="9" id="KW-0548">Nucleotidyltransferase</keyword>
<evidence type="ECO:0000313" key="9">
    <source>
        <dbReference type="EMBL" id="AWR97071.1"/>
    </source>
</evidence>
<protein>
    <submittedName>
        <fullName evidence="9">Molybdenum cofactor guanylyltransferase</fullName>
    </submittedName>
</protein>
<dbReference type="SUPFAM" id="SSF53448">
    <property type="entry name" value="Nucleotide-diphospho-sugar transferases"/>
    <property type="match status" value="1"/>
</dbReference>
<dbReference type="GO" id="GO:0016779">
    <property type="term" value="F:nucleotidyltransferase activity"/>
    <property type="evidence" value="ECO:0007669"/>
    <property type="project" value="UniProtKB-KW"/>
</dbReference>
<dbReference type="Proteomes" id="UP000248410">
    <property type="component" value="Chromosome"/>
</dbReference>
<reference evidence="9 10" key="1">
    <citation type="submission" date="2018-05" db="EMBL/GenBank/DDBJ databases">
        <title>Complete Genome Sequences of Extremely Thermoacidophilic, Metal-Mobilizing Type-Strain Members of the Archaeal Family Sulfolobaceae: Acidianus brierleyi DSM-1651T, Acidianus sulfidivorans DSM-18786T, Metallosphaera hakonensis DSM-7519T, and Metallosphaera prunae DSM-10039T.</title>
        <authorList>
            <person name="Counts J.A."/>
            <person name="Kelly R.M."/>
        </authorList>
    </citation>
    <scope>NUCLEOTIDE SEQUENCE [LARGE SCALE GENOMIC DNA]</scope>
    <source>
        <strain evidence="9 10">JP7</strain>
    </source>
</reference>